<evidence type="ECO:0000313" key="3">
    <source>
        <dbReference type="Proteomes" id="UP000027982"/>
    </source>
</evidence>
<accession>A0A068NLB1</accession>
<dbReference type="KEGG" id="fgi:OP10G_0898"/>
<protein>
    <recommendedName>
        <fullName evidence="4">Transmembrane protein</fullName>
    </recommendedName>
</protein>
<organism evidence="2 3">
    <name type="scientific">Fimbriimonas ginsengisoli Gsoil 348</name>
    <dbReference type="NCBI Taxonomy" id="661478"/>
    <lineage>
        <taxon>Bacteria</taxon>
        <taxon>Bacillati</taxon>
        <taxon>Armatimonadota</taxon>
        <taxon>Fimbriimonadia</taxon>
        <taxon>Fimbriimonadales</taxon>
        <taxon>Fimbriimonadaceae</taxon>
        <taxon>Fimbriimonas</taxon>
    </lineage>
</organism>
<keyword evidence="1" id="KW-1133">Transmembrane helix</keyword>
<evidence type="ECO:0008006" key="4">
    <source>
        <dbReference type="Google" id="ProtNLM"/>
    </source>
</evidence>
<evidence type="ECO:0000313" key="2">
    <source>
        <dbReference type="EMBL" id="AIE84266.1"/>
    </source>
</evidence>
<dbReference type="AlphaFoldDB" id="A0A068NLB1"/>
<proteinExistence type="predicted"/>
<reference evidence="2 3" key="1">
    <citation type="journal article" date="2014" name="PLoS ONE">
        <title>The first complete genome sequence of the class fimbriimonadia in the phylum armatimonadetes.</title>
        <authorList>
            <person name="Hu Z.Y."/>
            <person name="Wang Y.Z."/>
            <person name="Im W.T."/>
            <person name="Wang S.Y."/>
            <person name="Zhao G.P."/>
            <person name="Zheng H.J."/>
            <person name="Quan Z.X."/>
        </authorList>
    </citation>
    <scope>NUCLEOTIDE SEQUENCE [LARGE SCALE GENOMIC DNA]</scope>
    <source>
        <strain evidence="2">Gsoil 348</strain>
    </source>
</reference>
<dbReference type="EMBL" id="CP007139">
    <property type="protein sequence ID" value="AIE84266.1"/>
    <property type="molecule type" value="Genomic_DNA"/>
</dbReference>
<feature type="transmembrane region" description="Helical" evidence="1">
    <location>
        <begin position="12"/>
        <end position="31"/>
    </location>
</feature>
<evidence type="ECO:0000256" key="1">
    <source>
        <dbReference type="SAM" id="Phobius"/>
    </source>
</evidence>
<name>A0A068NLB1_FIMGI</name>
<keyword evidence="3" id="KW-1185">Reference proteome</keyword>
<gene>
    <name evidence="2" type="ORF">OP10G_0898</name>
</gene>
<keyword evidence="1" id="KW-0472">Membrane</keyword>
<dbReference type="HOGENOM" id="CLU_1956347_0_0_0"/>
<dbReference type="Proteomes" id="UP000027982">
    <property type="component" value="Chromosome"/>
</dbReference>
<sequence>MSALPRPWSGWIAVSILTSLLAVGFVEWRLAGVDVDGPVKMSYLMYVTQYFCGHNKWPTDSAAMWADAPSDKRAFYIEQDHLLGVTSRFEVRGGEIRLYLFERGGRHTMRRLSAAKQDCASRDFPVDK</sequence>
<keyword evidence="1" id="KW-0812">Transmembrane</keyword>